<keyword evidence="4" id="KW-1185">Reference proteome</keyword>
<dbReference type="AlphaFoldDB" id="A0A9N8KHU2"/>
<sequence length="199" mass="23285">AELDSERHITNVAKELEKVFFASQVLKVDFEEENDKVKEETDLAKIKEEKDSGNQQATAQLNEHRVSTTQAQEQHDITRHYFEDIKKTLENVSKNTESVVKRLDKTAHDAVQTSINLINQRDLDIEKAKECKKRQLKNYQLYHKAVKSMDELKSGEVDQHVGSIYCDGHDWLTESIARWEEENKKAEAEIRKLEWQFKN</sequence>
<feature type="coiled-coil region" evidence="1">
    <location>
        <begin position="169"/>
        <end position="196"/>
    </location>
</feature>
<feature type="compositionally biased region" description="Polar residues" evidence="2">
    <location>
        <begin position="53"/>
        <end position="72"/>
    </location>
</feature>
<proteinExistence type="predicted"/>
<evidence type="ECO:0000256" key="1">
    <source>
        <dbReference type="SAM" id="Coils"/>
    </source>
</evidence>
<name>A0A9N8KHU2_9PEZI</name>
<dbReference type="Proteomes" id="UP000745764">
    <property type="component" value="Unassembled WGS sequence"/>
</dbReference>
<reference evidence="3" key="1">
    <citation type="submission" date="2020-06" db="EMBL/GenBank/DDBJ databases">
        <authorList>
            <person name="Onetto C."/>
        </authorList>
    </citation>
    <scope>NUCLEOTIDE SEQUENCE</scope>
</reference>
<feature type="compositionally biased region" description="Basic and acidic residues" evidence="2">
    <location>
        <begin position="35"/>
        <end position="52"/>
    </location>
</feature>
<accession>A0A9N8KHU2</accession>
<evidence type="ECO:0000313" key="3">
    <source>
        <dbReference type="EMBL" id="CAD0107927.1"/>
    </source>
</evidence>
<feature type="region of interest" description="Disordered" evidence="2">
    <location>
        <begin position="34"/>
        <end position="74"/>
    </location>
</feature>
<evidence type="ECO:0000256" key="2">
    <source>
        <dbReference type="SAM" id="MobiDB-lite"/>
    </source>
</evidence>
<protein>
    <submittedName>
        <fullName evidence="3">Uncharacterized protein</fullName>
    </submittedName>
</protein>
<evidence type="ECO:0000313" key="4">
    <source>
        <dbReference type="Proteomes" id="UP000745764"/>
    </source>
</evidence>
<feature type="non-terminal residue" evidence="3">
    <location>
        <position position="1"/>
    </location>
</feature>
<organism evidence="3 4">
    <name type="scientific">Aureobasidium uvarum</name>
    <dbReference type="NCBI Taxonomy" id="2773716"/>
    <lineage>
        <taxon>Eukaryota</taxon>
        <taxon>Fungi</taxon>
        <taxon>Dikarya</taxon>
        <taxon>Ascomycota</taxon>
        <taxon>Pezizomycotina</taxon>
        <taxon>Dothideomycetes</taxon>
        <taxon>Dothideomycetidae</taxon>
        <taxon>Dothideales</taxon>
        <taxon>Saccotheciaceae</taxon>
        <taxon>Aureobasidium</taxon>
    </lineage>
</organism>
<dbReference type="OrthoDB" id="3876832at2759"/>
<keyword evidence="1" id="KW-0175">Coiled coil</keyword>
<comment type="caution">
    <text evidence="3">The sequence shown here is derived from an EMBL/GenBank/DDBJ whole genome shotgun (WGS) entry which is preliminary data.</text>
</comment>
<dbReference type="EMBL" id="CAINUL010000002">
    <property type="protein sequence ID" value="CAD0107927.1"/>
    <property type="molecule type" value="Genomic_DNA"/>
</dbReference>
<gene>
    <name evidence="3" type="ORF">AWRI4620_LOCUS2182</name>
</gene>